<dbReference type="AlphaFoldDB" id="A0A6J4TVI9"/>
<sequence length="43" mass="4473">MRSGPLPAILPPHMKEGISISRLSPVILRLTGVAAGRIISPGL</sequence>
<name>A0A6J4TVI9_9ACTN</name>
<dbReference type="EMBL" id="CADCVM010000496">
    <property type="protein sequence ID" value="CAA9532686.1"/>
    <property type="molecule type" value="Genomic_DNA"/>
</dbReference>
<gene>
    <name evidence="1" type="ORF">AVDCRST_MAG05-4573</name>
</gene>
<organism evidence="1">
    <name type="scientific">uncultured Rubrobacteraceae bacterium</name>
    <dbReference type="NCBI Taxonomy" id="349277"/>
    <lineage>
        <taxon>Bacteria</taxon>
        <taxon>Bacillati</taxon>
        <taxon>Actinomycetota</taxon>
        <taxon>Rubrobacteria</taxon>
        <taxon>Rubrobacterales</taxon>
        <taxon>Rubrobacteraceae</taxon>
        <taxon>environmental samples</taxon>
    </lineage>
</organism>
<accession>A0A6J4TVI9</accession>
<reference evidence="1" key="1">
    <citation type="submission" date="2020-02" db="EMBL/GenBank/DDBJ databases">
        <authorList>
            <person name="Meier V. D."/>
        </authorList>
    </citation>
    <scope>NUCLEOTIDE SEQUENCE</scope>
    <source>
        <strain evidence="1">AVDCRST_MAG05</strain>
    </source>
</reference>
<protein>
    <submittedName>
        <fullName evidence="1">Uncharacterized protein</fullName>
    </submittedName>
</protein>
<proteinExistence type="predicted"/>
<evidence type="ECO:0000313" key="1">
    <source>
        <dbReference type="EMBL" id="CAA9532686.1"/>
    </source>
</evidence>